<proteinExistence type="predicted"/>
<organism evidence="1 2">
    <name type="scientific">Kribbella antibiotica</name>
    <dbReference type="NCBI Taxonomy" id="190195"/>
    <lineage>
        <taxon>Bacteria</taxon>
        <taxon>Bacillati</taxon>
        <taxon>Actinomycetota</taxon>
        <taxon>Actinomycetes</taxon>
        <taxon>Propionibacteriales</taxon>
        <taxon>Kribbellaceae</taxon>
        <taxon>Kribbella</taxon>
    </lineage>
</organism>
<dbReference type="Proteomes" id="UP000295124">
    <property type="component" value="Unassembled WGS sequence"/>
</dbReference>
<dbReference type="AlphaFoldDB" id="A0A4R4ZPW0"/>
<keyword evidence="2" id="KW-1185">Reference proteome</keyword>
<dbReference type="EMBL" id="SMKX01000026">
    <property type="protein sequence ID" value="TDD60310.1"/>
    <property type="molecule type" value="Genomic_DNA"/>
</dbReference>
<evidence type="ECO:0000313" key="1">
    <source>
        <dbReference type="EMBL" id="TDD60310.1"/>
    </source>
</evidence>
<name>A0A4R4ZPW0_9ACTN</name>
<comment type="caution">
    <text evidence="1">The sequence shown here is derived from an EMBL/GenBank/DDBJ whole genome shotgun (WGS) entry which is preliminary data.</text>
</comment>
<evidence type="ECO:0000313" key="2">
    <source>
        <dbReference type="Proteomes" id="UP000295124"/>
    </source>
</evidence>
<dbReference type="OrthoDB" id="5168853at2"/>
<reference evidence="1 2" key="1">
    <citation type="submission" date="2019-03" db="EMBL/GenBank/DDBJ databases">
        <title>Draft genome sequences of novel Actinobacteria.</title>
        <authorList>
            <person name="Sahin N."/>
            <person name="Ay H."/>
            <person name="Saygin H."/>
        </authorList>
    </citation>
    <scope>NUCLEOTIDE SEQUENCE [LARGE SCALE GENOMIC DNA]</scope>
    <source>
        <strain evidence="1 2">JCM 13523</strain>
    </source>
</reference>
<accession>A0A4R4ZPW0</accession>
<dbReference type="RefSeq" id="WP_132167296.1">
    <property type="nucleotide sequence ID" value="NZ_SMKX01000026.1"/>
</dbReference>
<gene>
    <name evidence="1" type="ORF">E1263_11885</name>
</gene>
<protein>
    <submittedName>
        <fullName evidence="1">Uncharacterized protein</fullName>
    </submittedName>
</protein>
<sequence length="100" mass="10617">MTTNVKIESSDGWPNTFVDVEIASSSSSVGGVCPKIERTEPCNLVYSGGEQSNGTGHALIVYEWRADATAADFPPGDYVVTARDRHTGEVLSGLHFTVVG</sequence>